<evidence type="ECO:0000313" key="10">
    <source>
        <dbReference type="Proteomes" id="UP000236319"/>
    </source>
</evidence>
<dbReference type="Proteomes" id="UP000236319">
    <property type="component" value="Unassembled WGS sequence"/>
</dbReference>
<evidence type="ECO:0000313" key="9">
    <source>
        <dbReference type="EMBL" id="GBE60433.1"/>
    </source>
</evidence>
<comment type="catalytic activity">
    <reaction evidence="1">
        <text>[protein]-peptidylproline (omega=180) = [protein]-peptidylproline (omega=0)</text>
        <dbReference type="Rhea" id="RHEA:16237"/>
        <dbReference type="Rhea" id="RHEA-COMP:10747"/>
        <dbReference type="Rhea" id="RHEA-COMP:10748"/>
        <dbReference type="ChEBI" id="CHEBI:83833"/>
        <dbReference type="ChEBI" id="CHEBI:83834"/>
        <dbReference type="EC" id="5.2.1.8"/>
    </reaction>
</comment>
<feature type="region of interest" description="Disordered" evidence="7">
    <location>
        <begin position="425"/>
        <end position="454"/>
    </location>
</feature>
<dbReference type="GeneID" id="39874203"/>
<dbReference type="InterPro" id="IPR002130">
    <property type="entry name" value="Cyclophilin-type_PPIase_dom"/>
</dbReference>
<dbReference type="Pfam" id="PF00400">
    <property type="entry name" value="WD40"/>
    <property type="match status" value="1"/>
</dbReference>
<dbReference type="GO" id="GO:0006457">
    <property type="term" value="P:protein folding"/>
    <property type="evidence" value="ECO:0007669"/>
    <property type="project" value="InterPro"/>
</dbReference>
<dbReference type="PROSITE" id="PS00170">
    <property type="entry name" value="CSA_PPIASE_1"/>
    <property type="match status" value="1"/>
</dbReference>
<protein>
    <recommendedName>
        <fullName evidence="2">peptidylprolyl isomerase</fullName>
        <ecNumber evidence="2">5.2.1.8</ecNumber>
    </recommendedName>
</protein>
<dbReference type="RefSeq" id="XP_028866676.1">
    <property type="nucleotide sequence ID" value="XM_029010843.1"/>
</dbReference>
<proteinExistence type="predicted"/>
<dbReference type="VEuPathDB" id="PiroplasmaDB:BOVATA_019260"/>
<feature type="region of interest" description="Disordered" evidence="7">
    <location>
        <begin position="1"/>
        <end position="28"/>
    </location>
</feature>
<dbReference type="InterPro" id="IPR029000">
    <property type="entry name" value="Cyclophilin-like_dom_sf"/>
</dbReference>
<evidence type="ECO:0000256" key="5">
    <source>
        <dbReference type="ARBA" id="ARBA00023110"/>
    </source>
</evidence>
<reference evidence="9 10" key="1">
    <citation type="journal article" date="2017" name="BMC Genomics">
        <title>Whole-genome assembly of Babesia ovata and comparative genomics between closely related pathogens.</title>
        <authorList>
            <person name="Yamagishi J."/>
            <person name="Asada M."/>
            <person name="Hakimi H."/>
            <person name="Tanaka T.Q."/>
            <person name="Sugimoto C."/>
            <person name="Kawazu S."/>
        </authorList>
    </citation>
    <scope>NUCLEOTIDE SEQUENCE [LARGE SCALE GENOMIC DNA]</scope>
    <source>
        <strain evidence="9 10">Miyake</strain>
    </source>
</reference>
<evidence type="ECO:0000256" key="3">
    <source>
        <dbReference type="ARBA" id="ARBA00022574"/>
    </source>
</evidence>
<keyword evidence="4" id="KW-0677">Repeat</keyword>
<name>A0A2H6KBQ8_9APIC</name>
<dbReference type="SMART" id="SM00320">
    <property type="entry name" value="WD40"/>
    <property type="match status" value="3"/>
</dbReference>
<dbReference type="OrthoDB" id="271386at2759"/>
<organism evidence="9 10">
    <name type="scientific">Babesia ovata</name>
    <dbReference type="NCBI Taxonomy" id="189622"/>
    <lineage>
        <taxon>Eukaryota</taxon>
        <taxon>Sar</taxon>
        <taxon>Alveolata</taxon>
        <taxon>Apicomplexa</taxon>
        <taxon>Aconoidasida</taxon>
        <taxon>Piroplasmida</taxon>
        <taxon>Babesiidae</taxon>
        <taxon>Babesia</taxon>
    </lineage>
</organism>
<dbReference type="GO" id="GO:0005634">
    <property type="term" value="C:nucleus"/>
    <property type="evidence" value="ECO:0007669"/>
    <property type="project" value="UniProtKB-ARBA"/>
</dbReference>
<dbReference type="InterPro" id="IPR015943">
    <property type="entry name" value="WD40/YVTN_repeat-like_dom_sf"/>
</dbReference>
<dbReference type="EC" id="5.2.1.8" evidence="2"/>
<dbReference type="PANTHER" id="PTHR45625:SF4">
    <property type="entry name" value="PEPTIDYLPROLYL ISOMERASE DOMAIN AND WD REPEAT-CONTAINING PROTEIN 1"/>
    <property type="match status" value="1"/>
</dbReference>
<feature type="domain" description="PPIase cyclophilin-type" evidence="8">
    <location>
        <begin position="458"/>
        <end position="612"/>
    </location>
</feature>
<keyword evidence="6 9" id="KW-0413">Isomerase</keyword>
<dbReference type="InterPro" id="IPR020892">
    <property type="entry name" value="Cyclophilin-type_PPIase_CS"/>
</dbReference>
<keyword evidence="10" id="KW-1185">Reference proteome</keyword>
<gene>
    <name evidence="9" type="ORF">BOVATA_019260</name>
</gene>
<dbReference type="SUPFAM" id="SSF50978">
    <property type="entry name" value="WD40 repeat-like"/>
    <property type="match status" value="1"/>
</dbReference>
<dbReference type="PANTHER" id="PTHR45625">
    <property type="entry name" value="PEPTIDYL-PROLYL CIS-TRANS ISOMERASE-RELATED"/>
    <property type="match status" value="1"/>
</dbReference>
<evidence type="ECO:0000256" key="2">
    <source>
        <dbReference type="ARBA" id="ARBA00013194"/>
    </source>
</evidence>
<dbReference type="Gene3D" id="2.40.100.10">
    <property type="entry name" value="Cyclophilin-like"/>
    <property type="match status" value="1"/>
</dbReference>
<dbReference type="FunFam" id="2.40.100.10:FF:000003">
    <property type="entry name" value="Peptidylprolyl isomerase domain and WD repeat-containing 1"/>
    <property type="match status" value="1"/>
</dbReference>
<evidence type="ECO:0000256" key="6">
    <source>
        <dbReference type="ARBA" id="ARBA00023235"/>
    </source>
</evidence>
<dbReference type="PROSITE" id="PS50072">
    <property type="entry name" value="CSA_PPIASE_2"/>
    <property type="match status" value="1"/>
</dbReference>
<dbReference type="PRINTS" id="PR00153">
    <property type="entry name" value="CSAPPISMRASE"/>
</dbReference>
<dbReference type="InterPro" id="IPR001680">
    <property type="entry name" value="WD40_rpt"/>
</dbReference>
<keyword evidence="3" id="KW-0853">WD repeat</keyword>
<dbReference type="Pfam" id="PF00160">
    <property type="entry name" value="Pro_isomerase"/>
    <property type="match status" value="1"/>
</dbReference>
<evidence type="ECO:0000256" key="4">
    <source>
        <dbReference type="ARBA" id="ARBA00022737"/>
    </source>
</evidence>
<sequence>MGDPPPAESSSGEEEFGPLPVPEPQKTVRKRKVDINDSIYLQHLPDASRYERSFVHNATVRHVVCSAPTRYIATGSDDGCISFWYYDNDGVQFVKRIEAHKARISQMRGSREGLFLGSIALDRTYNHIDFASFDVVSKVSLNFVPLCFEFISNHTSPHIIVAIASAGDSRVSLFKPTMSSTAICSLPIATPDVHTLVYNARFDVCLAANRLGDVDVFDANTFKFPVKHSQLTFRMKGETDLYELRKVKTHVVSIAISPNGELAAMHCHDGLIRLFRFRTLKLYRVYDESALMYSAVQSDPKSVLLHMESAEFLKRRAYEVELFKVGVDCGEYSGMCFDSSSNYLIYPCMLGIKVVNVVTNKLVRIIGRMEHSVRFLKVDLMQHVSRKRHISSAGSGSNQFLDPLVIATGFQKNRLYVFSNREPNQEELEGRDVGTASDPRDASAPARSLTSDGAGGRLAREAVIHTNMGDIHVRLFYKDCKRTVENFTVHALNGYYNGCTFHRVIPNFMIQGGDPGGDGTGGESIWGSEFEDEIVPHLKHDRPFTLSMANAGPNTNGSQFFITTVLCPWLDGKHTVFGRVIGGTDVVQAIEQVPTNSDDKPLTDVTIINVKAVM</sequence>
<dbReference type="AlphaFoldDB" id="A0A2H6KBQ8"/>
<dbReference type="SUPFAM" id="SSF50891">
    <property type="entry name" value="Cyclophilin-like"/>
    <property type="match status" value="1"/>
</dbReference>
<evidence type="ECO:0000256" key="7">
    <source>
        <dbReference type="SAM" id="MobiDB-lite"/>
    </source>
</evidence>
<dbReference type="InterPro" id="IPR036322">
    <property type="entry name" value="WD40_repeat_dom_sf"/>
</dbReference>
<evidence type="ECO:0000259" key="8">
    <source>
        <dbReference type="PROSITE" id="PS50072"/>
    </source>
</evidence>
<keyword evidence="5" id="KW-0697">Rotamase</keyword>
<dbReference type="GO" id="GO:0003755">
    <property type="term" value="F:peptidyl-prolyl cis-trans isomerase activity"/>
    <property type="evidence" value="ECO:0007669"/>
    <property type="project" value="UniProtKB-KW"/>
</dbReference>
<dbReference type="Gene3D" id="2.130.10.10">
    <property type="entry name" value="YVTN repeat-like/Quinoprotein amine dehydrogenase"/>
    <property type="match status" value="1"/>
</dbReference>
<comment type="caution">
    <text evidence="9">The sequence shown here is derived from an EMBL/GenBank/DDBJ whole genome shotgun (WGS) entry which is preliminary data.</text>
</comment>
<evidence type="ECO:0000256" key="1">
    <source>
        <dbReference type="ARBA" id="ARBA00000971"/>
    </source>
</evidence>
<dbReference type="InterPro" id="IPR044666">
    <property type="entry name" value="Cyclophilin_A-like"/>
</dbReference>
<accession>A0A2H6KBQ8</accession>
<dbReference type="EMBL" id="BDSA01000002">
    <property type="protein sequence ID" value="GBE60433.1"/>
    <property type="molecule type" value="Genomic_DNA"/>
</dbReference>